<gene>
    <name evidence="3" type="ORF">SASPL_130142</name>
</gene>
<reference evidence="3" key="2">
    <citation type="submission" date="2020-08" db="EMBL/GenBank/DDBJ databases">
        <title>Plant Genome Project.</title>
        <authorList>
            <person name="Zhang R.-G."/>
        </authorList>
    </citation>
    <scope>NUCLEOTIDE SEQUENCE</scope>
    <source>
        <strain evidence="3">Huo1</strain>
        <tissue evidence="3">Leaf</tissue>
    </source>
</reference>
<accession>A0A8X8ZJR3</accession>
<dbReference type="PANTHER" id="PTHR38926">
    <property type="entry name" value="F-BOX DOMAIN CONTAINING PROTEIN, EXPRESSED"/>
    <property type="match status" value="1"/>
</dbReference>
<dbReference type="Pfam" id="PF24758">
    <property type="entry name" value="LRR_At5g56370"/>
    <property type="match status" value="1"/>
</dbReference>
<dbReference type="EMBL" id="PNBA02000011">
    <property type="protein sequence ID" value="KAG6407158.1"/>
    <property type="molecule type" value="Genomic_DNA"/>
</dbReference>
<feature type="domain" description="F-box/LRR-repeat protein 15/At3g58940/PEG3-like LRR" evidence="2">
    <location>
        <begin position="25"/>
        <end position="83"/>
    </location>
</feature>
<evidence type="ECO:0000259" key="2">
    <source>
        <dbReference type="Pfam" id="PF24758"/>
    </source>
</evidence>
<dbReference type="PANTHER" id="PTHR38926:SF82">
    <property type="entry name" value="F-BOX DOMAIN-CONTAINING PROTEIN"/>
    <property type="match status" value="1"/>
</dbReference>
<sequence>MTPSLNPQDFESIGISCPMLKSFTYINIWDGLFEFTEHAVAMGKNMPNLRHLRLFTFCIGIQGLEAILDGCPNLESLHIQQCSGLDLQGGLGKRCFDRIEDLILDSEPSQSERGQVDYDWYNDNESTASDSDHSGYAYDPDFI</sequence>
<feature type="region of interest" description="Disordered" evidence="1">
    <location>
        <begin position="106"/>
        <end position="143"/>
    </location>
</feature>
<comment type="caution">
    <text evidence="3">The sequence shown here is derived from an EMBL/GenBank/DDBJ whole genome shotgun (WGS) entry which is preliminary data.</text>
</comment>
<dbReference type="Gene3D" id="3.80.10.10">
    <property type="entry name" value="Ribonuclease Inhibitor"/>
    <property type="match status" value="1"/>
</dbReference>
<dbReference type="InterPro" id="IPR032675">
    <property type="entry name" value="LRR_dom_sf"/>
</dbReference>
<keyword evidence="4" id="KW-1185">Reference proteome</keyword>
<dbReference type="Proteomes" id="UP000298416">
    <property type="component" value="Unassembled WGS sequence"/>
</dbReference>
<reference evidence="3" key="1">
    <citation type="submission" date="2018-01" db="EMBL/GenBank/DDBJ databases">
        <authorList>
            <person name="Mao J.F."/>
        </authorList>
    </citation>
    <scope>NUCLEOTIDE SEQUENCE</scope>
    <source>
        <strain evidence="3">Huo1</strain>
        <tissue evidence="3">Leaf</tissue>
    </source>
</reference>
<evidence type="ECO:0000313" key="3">
    <source>
        <dbReference type="EMBL" id="KAG6407158.1"/>
    </source>
</evidence>
<protein>
    <recommendedName>
        <fullName evidence="2">F-box/LRR-repeat protein 15/At3g58940/PEG3-like LRR domain-containing protein</fullName>
    </recommendedName>
</protein>
<name>A0A8X8ZJR3_SALSN</name>
<organism evidence="3">
    <name type="scientific">Salvia splendens</name>
    <name type="common">Scarlet sage</name>
    <dbReference type="NCBI Taxonomy" id="180675"/>
    <lineage>
        <taxon>Eukaryota</taxon>
        <taxon>Viridiplantae</taxon>
        <taxon>Streptophyta</taxon>
        <taxon>Embryophyta</taxon>
        <taxon>Tracheophyta</taxon>
        <taxon>Spermatophyta</taxon>
        <taxon>Magnoliopsida</taxon>
        <taxon>eudicotyledons</taxon>
        <taxon>Gunneridae</taxon>
        <taxon>Pentapetalae</taxon>
        <taxon>asterids</taxon>
        <taxon>lamiids</taxon>
        <taxon>Lamiales</taxon>
        <taxon>Lamiaceae</taxon>
        <taxon>Nepetoideae</taxon>
        <taxon>Mentheae</taxon>
        <taxon>Salviinae</taxon>
        <taxon>Salvia</taxon>
        <taxon>Salvia subgen. Calosphace</taxon>
        <taxon>core Calosphace</taxon>
    </lineage>
</organism>
<dbReference type="SUPFAM" id="SSF52047">
    <property type="entry name" value="RNI-like"/>
    <property type="match status" value="1"/>
</dbReference>
<dbReference type="InterPro" id="IPR055411">
    <property type="entry name" value="LRR_FXL15/At3g58940/PEG3-like"/>
</dbReference>
<evidence type="ECO:0000256" key="1">
    <source>
        <dbReference type="SAM" id="MobiDB-lite"/>
    </source>
</evidence>
<proteinExistence type="predicted"/>
<dbReference type="AlphaFoldDB" id="A0A8X8ZJR3"/>
<evidence type="ECO:0000313" key="4">
    <source>
        <dbReference type="Proteomes" id="UP000298416"/>
    </source>
</evidence>